<organism evidence="2 3">
    <name type="scientific">Dorcoceras hygrometricum</name>
    <dbReference type="NCBI Taxonomy" id="472368"/>
    <lineage>
        <taxon>Eukaryota</taxon>
        <taxon>Viridiplantae</taxon>
        <taxon>Streptophyta</taxon>
        <taxon>Embryophyta</taxon>
        <taxon>Tracheophyta</taxon>
        <taxon>Spermatophyta</taxon>
        <taxon>Magnoliopsida</taxon>
        <taxon>eudicotyledons</taxon>
        <taxon>Gunneridae</taxon>
        <taxon>Pentapetalae</taxon>
        <taxon>asterids</taxon>
        <taxon>lamiids</taxon>
        <taxon>Lamiales</taxon>
        <taxon>Gesneriaceae</taxon>
        <taxon>Didymocarpoideae</taxon>
        <taxon>Trichosporeae</taxon>
        <taxon>Loxocarpinae</taxon>
        <taxon>Dorcoceras</taxon>
    </lineage>
</organism>
<proteinExistence type="predicted"/>
<sequence>MHARGAACYAACAHRMGGRCALGLRPTRAAPTKMCKQRSPGRARGMCATGAQPPPQRACEMHAPTPGIHPTIYVWPEREACTKCERWQATVCAAAARWWHGRAPDSDQFHKGIGTSTVEQLRPPIRSTTRISIPSLVCIRKPTKVSRTESPRRDGQNIFHSFGLTIFVTPKTHFRTYPSDHGKSSSNIAP</sequence>
<evidence type="ECO:0000313" key="3">
    <source>
        <dbReference type="Proteomes" id="UP000250235"/>
    </source>
</evidence>
<evidence type="ECO:0000256" key="1">
    <source>
        <dbReference type="SAM" id="MobiDB-lite"/>
    </source>
</evidence>
<evidence type="ECO:0000313" key="2">
    <source>
        <dbReference type="EMBL" id="KZV23023.1"/>
    </source>
</evidence>
<feature type="region of interest" description="Disordered" evidence="1">
    <location>
        <begin position="33"/>
        <end position="56"/>
    </location>
</feature>
<dbReference type="EMBL" id="KV013970">
    <property type="protein sequence ID" value="KZV23023.1"/>
    <property type="molecule type" value="Genomic_DNA"/>
</dbReference>
<dbReference type="Proteomes" id="UP000250235">
    <property type="component" value="Unassembled WGS sequence"/>
</dbReference>
<accession>A0A2Z7AMS6</accession>
<dbReference type="AlphaFoldDB" id="A0A2Z7AMS6"/>
<protein>
    <submittedName>
        <fullName evidence="2">Uncharacterized protein</fullName>
    </submittedName>
</protein>
<keyword evidence="3" id="KW-1185">Reference proteome</keyword>
<name>A0A2Z7AMS6_9LAMI</name>
<reference evidence="2 3" key="1">
    <citation type="journal article" date="2015" name="Proc. Natl. Acad. Sci. U.S.A.">
        <title>The resurrection genome of Boea hygrometrica: A blueprint for survival of dehydration.</title>
        <authorList>
            <person name="Xiao L."/>
            <person name="Yang G."/>
            <person name="Zhang L."/>
            <person name="Yang X."/>
            <person name="Zhao S."/>
            <person name="Ji Z."/>
            <person name="Zhou Q."/>
            <person name="Hu M."/>
            <person name="Wang Y."/>
            <person name="Chen M."/>
            <person name="Xu Y."/>
            <person name="Jin H."/>
            <person name="Xiao X."/>
            <person name="Hu G."/>
            <person name="Bao F."/>
            <person name="Hu Y."/>
            <person name="Wan P."/>
            <person name="Li L."/>
            <person name="Deng X."/>
            <person name="Kuang T."/>
            <person name="Xiang C."/>
            <person name="Zhu J.K."/>
            <person name="Oliver M.J."/>
            <person name="He Y."/>
        </authorList>
    </citation>
    <scope>NUCLEOTIDE SEQUENCE [LARGE SCALE GENOMIC DNA]</scope>
    <source>
        <strain evidence="3">cv. XS01</strain>
    </source>
</reference>
<gene>
    <name evidence="2" type="ORF">F511_15882</name>
</gene>